<reference evidence="3" key="1">
    <citation type="journal article" date="2018" name="Nat. Microbiol.">
        <title>Leveraging single-cell genomics to expand the fungal tree of life.</title>
        <authorList>
            <person name="Ahrendt S.R."/>
            <person name="Quandt C.A."/>
            <person name="Ciobanu D."/>
            <person name="Clum A."/>
            <person name="Salamov A."/>
            <person name="Andreopoulos B."/>
            <person name="Cheng J.F."/>
            <person name="Woyke T."/>
            <person name="Pelin A."/>
            <person name="Henrissat B."/>
            <person name="Reynolds N.K."/>
            <person name="Benny G.L."/>
            <person name="Smith M.E."/>
            <person name="James T.Y."/>
            <person name="Grigoriev I.V."/>
        </authorList>
    </citation>
    <scope>NUCLEOTIDE SEQUENCE [LARGE SCALE GENOMIC DNA]</scope>
    <source>
        <strain evidence="3">RSA 468</strain>
    </source>
</reference>
<feature type="compositionally biased region" description="Polar residues" evidence="1">
    <location>
        <begin position="86"/>
        <end position="102"/>
    </location>
</feature>
<name>A0A4P9ZRL0_9FUNG</name>
<sequence>MSDSSLHRPVAVQPSPRAAISRRPVAAVASPAAPSRTARARPFDATTGSRMTFRERIAKFQAHFPNGPHFPSSDHHLATFVRPCQESRTSPPSTAATPQVPNSTSPFPVASPSPVADPSGVHSNAKSRPSPRL</sequence>
<gene>
    <name evidence="2" type="ORF">BJ085DRAFT_30716</name>
</gene>
<protein>
    <submittedName>
        <fullName evidence="2">Uncharacterized protein</fullName>
    </submittedName>
</protein>
<dbReference type="AlphaFoldDB" id="A0A4P9ZRL0"/>
<evidence type="ECO:0000313" key="3">
    <source>
        <dbReference type="Proteomes" id="UP000268162"/>
    </source>
</evidence>
<feature type="compositionally biased region" description="Low complexity" evidence="1">
    <location>
        <begin position="21"/>
        <end position="37"/>
    </location>
</feature>
<evidence type="ECO:0000256" key="1">
    <source>
        <dbReference type="SAM" id="MobiDB-lite"/>
    </source>
</evidence>
<feature type="region of interest" description="Disordered" evidence="1">
    <location>
        <begin position="1"/>
        <end position="50"/>
    </location>
</feature>
<keyword evidence="3" id="KW-1185">Reference proteome</keyword>
<evidence type="ECO:0000313" key="2">
    <source>
        <dbReference type="EMBL" id="RKP36093.1"/>
    </source>
</evidence>
<dbReference type="EMBL" id="ML002720">
    <property type="protein sequence ID" value="RKP36093.1"/>
    <property type="molecule type" value="Genomic_DNA"/>
</dbReference>
<organism evidence="2 3">
    <name type="scientific">Dimargaris cristalligena</name>
    <dbReference type="NCBI Taxonomy" id="215637"/>
    <lineage>
        <taxon>Eukaryota</taxon>
        <taxon>Fungi</taxon>
        <taxon>Fungi incertae sedis</taxon>
        <taxon>Zoopagomycota</taxon>
        <taxon>Kickxellomycotina</taxon>
        <taxon>Dimargaritomycetes</taxon>
        <taxon>Dimargaritales</taxon>
        <taxon>Dimargaritaceae</taxon>
        <taxon>Dimargaris</taxon>
    </lineage>
</organism>
<feature type="compositionally biased region" description="Low complexity" evidence="1">
    <location>
        <begin position="103"/>
        <end position="119"/>
    </location>
</feature>
<proteinExistence type="predicted"/>
<feature type="region of interest" description="Disordered" evidence="1">
    <location>
        <begin position="63"/>
        <end position="133"/>
    </location>
</feature>
<dbReference type="Proteomes" id="UP000268162">
    <property type="component" value="Unassembled WGS sequence"/>
</dbReference>
<accession>A0A4P9ZRL0</accession>